<protein>
    <recommendedName>
        <fullName evidence="9">Poly(A) polymerase catalytic subunit domain-containing protein</fullName>
    </recommendedName>
</protein>
<evidence type="ECO:0000256" key="4">
    <source>
        <dbReference type="ARBA" id="ARBA00022741"/>
    </source>
</evidence>
<evidence type="ECO:0000256" key="8">
    <source>
        <dbReference type="SAM" id="MobiDB-lite"/>
    </source>
</evidence>
<feature type="region of interest" description="Disordered" evidence="8">
    <location>
        <begin position="444"/>
        <end position="468"/>
    </location>
</feature>
<evidence type="ECO:0000256" key="3">
    <source>
        <dbReference type="ARBA" id="ARBA00022679"/>
    </source>
</evidence>
<dbReference type="GO" id="GO:0016740">
    <property type="term" value="F:transferase activity"/>
    <property type="evidence" value="ECO:0007669"/>
    <property type="project" value="UniProtKB-KW"/>
</dbReference>
<keyword evidence="3" id="KW-0808">Transferase</keyword>
<keyword evidence="5" id="KW-0067">ATP-binding</keyword>
<dbReference type="Pfam" id="PF19244">
    <property type="entry name" value="Poly_A_pol_cat"/>
    <property type="match status" value="1"/>
</dbReference>
<proteinExistence type="predicted"/>
<reference evidence="10" key="1">
    <citation type="journal article" date="2020" name="Nature">
        <title>Giant virus diversity and host interactions through global metagenomics.</title>
        <authorList>
            <person name="Schulz F."/>
            <person name="Roux S."/>
            <person name="Paez-Espino D."/>
            <person name="Jungbluth S."/>
            <person name="Walsh D.A."/>
            <person name="Denef V.J."/>
            <person name="McMahon K.D."/>
            <person name="Konstantinidis K.T."/>
            <person name="Eloe-Fadrosh E.A."/>
            <person name="Kyrpides N.C."/>
            <person name="Woyke T."/>
        </authorList>
    </citation>
    <scope>NUCLEOTIDE SEQUENCE</scope>
    <source>
        <strain evidence="10">GVMAG-M-3300024252-29</strain>
    </source>
</reference>
<feature type="compositionally biased region" description="Basic residues" evidence="8">
    <location>
        <begin position="445"/>
        <end position="468"/>
    </location>
</feature>
<dbReference type="GO" id="GO:0005524">
    <property type="term" value="F:ATP binding"/>
    <property type="evidence" value="ECO:0007669"/>
    <property type="project" value="UniProtKB-KW"/>
</dbReference>
<dbReference type="GO" id="GO:0006397">
    <property type="term" value="P:mRNA processing"/>
    <property type="evidence" value="ECO:0007669"/>
    <property type="project" value="UniProtKB-KW"/>
</dbReference>
<keyword evidence="7" id="KW-0804">Transcription</keyword>
<dbReference type="InterPro" id="IPR045355">
    <property type="entry name" value="PolyA_pol_cat_su"/>
</dbReference>
<dbReference type="AlphaFoldDB" id="A0A6C0ILM6"/>
<keyword evidence="6" id="KW-0946">Virion</keyword>
<keyword evidence="2" id="KW-0507">mRNA processing</keyword>
<evidence type="ECO:0000259" key="9">
    <source>
        <dbReference type="Pfam" id="PF19244"/>
    </source>
</evidence>
<evidence type="ECO:0000256" key="7">
    <source>
        <dbReference type="ARBA" id="ARBA00023163"/>
    </source>
</evidence>
<feature type="domain" description="Poly(A) polymerase catalytic subunit" evidence="9">
    <location>
        <begin position="49"/>
        <end position="176"/>
    </location>
</feature>
<evidence type="ECO:0000256" key="5">
    <source>
        <dbReference type="ARBA" id="ARBA00022840"/>
    </source>
</evidence>
<dbReference type="GO" id="GO:0044423">
    <property type="term" value="C:virion component"/>
    <property type="evidence" value="ECO:0007669"/>
    <property type="project" value="UniProtKB-KW"/>
</dbReference>
<evidence type="ECO:0000313" key="10">
    <source>
        <dbReference type="EMBL" id="QHT93540.1"/>
    </source>
</evidence>
<name>A0A6C0ILM6_9ZZZZ</name>
<dbReference type="EMBL" id="MN740208">
    <property type="protein sequence ID" value="QHT93540.1"/>
    <property type="molecule type" value="Genomic_DNA"/>
</dbReference>
<accession>A0A6C0ILM6</accession>
<organism evidence="10">
    <name type="scientific">viral metagenome</name>
    <dbReference type="NCBI Taxonomy" id="1070528"/>
    <lineage>
        <taxon>unclassified sequences</taxon>
        <taxon>metagenomes</taxon>
        <taxon>organismal metagenomes</taxon>
    </lineage>
</organism>
<keyword evidence="4" id="KW-0547">Nucleotide-binding</keyword>
<evidence type="ECO:0000256" key="6">
    <source>
        <dbReference type="ARBA" id="ARBA00022844"/>
    </source>
</evidence>
<evidence type="ECO:0000256" key="2">
    <source>
        <dbReference type="ARBA" id="ARBA00022664"/>
    </source>
</evidence>
<comment type="subcellular location">
    <subcellularLocation>
        <location evidence="1">Virion</location>
    </subcellularLocation>
</comment>
<evidence type="ECO:0000256" key="1">
    <source>
        <dbReference type="ARBA" id="ARBA00004328"/>
    </source>
</evidence>
<sequence length="468" mass="54294">MASKHPSCDAKMTFSECELTILRSAVDDADTRRNKKIVNSPEVQRMIKLVEDFLRKKKLICYGGTAINALLPKHAQFYNKDTDLADYDFFSPNPVEDAKALSNIFCKNGFEEVEAKSGQHHGTYKVFVNFIGMADITFLHKDVYNALKKEAKRVDGIYYCPPNYLRMSMYLELSRPEGDVSRWEKVLKRLGLLNKYHPLKISDCNSVDFQRSLSSPTGYDEVTCVKIYNTVKKTLVQEDVIFFGGFAISSYLEYMPSTTQKKVKKIPDFDVFSEAAETTARLVKERLEDIGIKDVKVVKKSCVGEVISAHYQVVIGKNDTVAFVYEPMGCHSYNKVRVNNTSVKIATIDTMLSMYLAFLYSSRNYYDLNRLLCMANFLYKVQERNRLKQKGVLKRFSINCYGYQHTKEDMRSEKMKMYEELKNKRDTKEYEEWFLKYRPLDNKSTKKAVKKTRKAVRKQAKKTQKKKK</sequence>